<evidence type="ECO:0000313" key="12">
    <source>
        <dbReference type="Proteomes" id="UP000608850"/>
    </source>
</evidence>
<feature type="domain" description="PAS" evidence="9">
    <location>
        <begin position="142"/>
        <end position="212"/>
    </location>
</feature>
<dbReference type="NCBIfam" id="TIGR00229">
    <property type="entry name" value="sensory_box"/>
    <property type="match status" value="1"/>
</dbReference>
<dbReference type="InterPro" id="IPR000014">
    <property type="entry name" value="PAS"/>
</dbReference>
<dbReference type="InterPro" id="IPR013656">
    <property type="entry name" value="PAS_4"/>
</dbReference>
<dbReference type="Pfam" id="PF00072">
    <property type="entry name" value="Response_reg"/>
    <property type="match status" value="1"/>
</dbReference>
<evidence type="ECO:0000256" key="3">
    <source>
        <dbReference type="ARBA" id="ARBA00023015"/>
    </source>
</evidence>
<keyword evidence="3" id="KW-0805">Transcription regulation</keyword>
<dbReference type="SMART" id="SM00091">
    <property type="entry name" value="PAS"/>
    <property type="match status" value="1"/>
</dbReference>
<dbReference type="Gene3D" id="3.30.450.40">
    <property type="match status" value="3"/>
</dbReference>
<comment type="caution">
    <text evidence="11">The sequence shown here is derived from an EMBL/GenBank/DDBJ whole genome shotgun (WGS) entry which is preliminary data.</text>
</comment>
<dbReference type="GO" id="GO:0000160">
    <property type="term" value="P:phosphorelay signal transduction system"/>
    <property type="evidence" value="ECO:0007669"/>
    <property type="project" value="InterPro"/>
</dbReference>
<dbReference type="PROSITE" id="PS50113">
    <property type="entry name" value="PAC"/>
    <property type="match status" value="1"/>
</dbReference>
<dbReference type="Pfam" id="PF04967">
    <property type="entry name" value="HTH_10"/>
    <property type="match status" value="1"/>
</dbReference>
<dbReference type="AlphaFoldDB" id="A0A830G7X7"/>
<dbReference type="SMART" id="SM00065">
    <property type="entry name" value="GAF"/>
    <property type="match status" value="3"/>
</dbReference>
<dbReference type="InterPro" id="IPR007050">
    <property type="entry name" value="HTH_bacterioopsin"/>
</dbReference>
<feature type="modified residue" description="4-aspartylphosphate" evidence="5">
    <location>
        <position position="59"/>
    </location>
</feature>
<evidence type="ECO:0000259" key="10">
    <source>
        <dbReference type="PROSITE" id="PS50113"/>
    </source>
</evidence>
<dbReference type="Pfam" id="PF08448">
    <property type="entry name" value="PAS_4"/>
    <property type="match status" value="1"/>
</dbReference>
<dbReference type="InterPro" id="IPR031803">
    <property type="entry name" value="BAT_GAF/HTH-assoc"/>
</dbReference>
<evidence type="ECO:0000256" key="6">
    <source>
        <dbReference type="SAM" id="Coils"/>
    </source>
</evidence>
<dbReference type="PANTHER" id="PTHR34236">
    <property type="entry name" value="DIMETHYL SULFOXIDE REDUCTASE TRANSCRIPTIONAL ACTIVATOR"/>
    <property type="match status" value="1"/>
</dbReference>
<dbReference type="Pfam" id="PF15915">
    <property type="entry name" value="BAT"/>
    <property type="match status" value="1"/>
</dbReference>
<keyword evidence="5" id="KW-0597">Phosphoprotein</keyword>
<accession>A0A830G7X7</accession>
<feature type="domain" description="PAC" evidence="10">
    <location>
        <begin position="212"/>
        <end position="266"/>
    </location>
</feature>
<feature type="domain" description="Response regulatory" evidence="8">
    <location>
        <begin position="8"/>
        <end position="124"/>
    </location>
</feature>
<evidence type="ECO:0000256" key="7">
    <source>
        <dbReference type="SAM" id="MobiDB-lite"/>
    </source>
</evidence>
<feature type="coiled-coil region" evidence="6">
    <location>
        <begin position="565"/>
        <end position="592"/>
    </location>
</feature>
<dbReference type="Gene3D" id="3.40.50.2300">
    <property type="match status" value="1"/>
</dbReference>
<reference evidence="11 12" key="1">
    <citation type="journal article" date="2019" name="Int. J. Syst. Evol. Microbiol.">
        <title>The Global Catalogue of Microorganisms (GCM) 10K type strain sequencing project: providing services to taxonomists for standard genome sequencing and annotation.</title>
        <authorList>
            <consortium name="The Broad Institute Genomics Platform"/>
            <consortium name="The Broad Institute Genome Sequencing Center for Infectious Disease"/>
            <person name="Wu L."/>
            <person name="Ma J."/>
        </authorList>
    </citation>
    <scope>NUCLEOTIDE SEQUENCE [LARGE SCALE GENOMIC DNA]</scope>
    <source>
        <strain evidence="11 12">JCM 16331</strain>
    </source>
</reference>
<dbReference type="PROSITE" id="PS50110">
    <property type="entry name" value="RESPONSE_REGULATORY"/>
    <property type="match status" value="1"/>
</dbReference>
<dbReference type="Proteomes" id="UP000608850">
    <property type="component" value="Unassembled WGS sequence"/>
</dbReference>
<dbReference type="InterPro" id="IPR001610">
    <property type="entry name" value="PAC"/>
</dbReference>
<sequence>MTDVSPTRLIVVDDDEAYLDLLETALERTDTPLDVTATTDPARVLDAVEAGTVDCVVSDYEMPASSGLELLDAVRELDERLPFVLLTGVGSERVASEAIDADVTSYLSKHAEESIAALAERVAETATDAVRAYYRRRALDDHLAFVESVLGALDDVVYVVDTSGTPLYWSDALRDVTGYADDDLSHLTVYDIVPEGEHETLTAALDTVRGGASVTVRLPLAPRDGDPVPFELSAAPLYGDDGDVVGIAGIGRDLTERERYERGLEGLQRTTSRLLDADDPDAVAAAVTEAAEYVAPDAYGVVYRHDPANATLVPAAATHGVEDEDFTYDVAEDAPVPRAYRSGDPERVPTASIDDDRDRGPVDSVAAFPIGDHGVLVFGFDETDDDDAARAWTLAGILAANATAALDRLDRTAALRDREHVLATLHARSAELARATDPDAVAETIVDAAGGAVNAPGFAVYRWEDAAGRLVPSAVTGDVDPRVVDATADGWLVWEAFVEGETTVAADLADDPSRAPWPGARSAVAAPLGEHGVFVAASPTPDAFDDRDVEFVDLIVTYATSSLERAAREARLRETEDELRERNAELQRLNRLNRVIRDITGALVDAESRGGVTHAVCENLAADDRYALAWIGRREGGETHVEAWAGAGESFLDHVVELGTEHPLAATRARDDTEARASAGVEGRGSAAGTESGSVGGTGSQRGDRVTVVDDVLRDPAFAGLRDEAMRRGFRSAIRLPLRHRDRCHGFLELYARVPGAFGSEERDVLAELAAHIADALGAVERTETLLSGRSLELRFSLAATDDPLFALAERAGRAIDVTSIAPHDGGWLLHAAVAGEPTQLVEAASGRVAVTDAEVVRADEDGSMLAVVVSDSPVLSAFADRDATIRHLRATPTGGTITVAVSPATDVRAFADAIRERLPSADLSRRAPAGDTAANALRHDLSEILTDKQFQALRTAYARGYFEWPRETTGEVVADDLGVAGPTFHQHLRKALGRLLDDALGTPPR</sequence>
<dbReference type="InterPro" id="IPR035965">
    <property type="entry name" value="PAS-like_dom_sf"/>
</dbReference>
<protein>
    <recommendedName>
        <fullName evidence="13">PAS/PAC sensor protein</fullName>
    </recommendedName>
</protein>
<evidence type="ECO:0000313" key="11">
    <source>
        <dbReference type="EMBL" id="GGN10405.1"/>
    </source>
</evidence>
<evidence type="ECO:0000256" key="5">
    <source>
        <dbReference type="PROSITE-ProRule" id="PRU00169"/>
    </source>
</evidence>
<feature type="region of interest" description="Disordered" evidence="7">
    <location>
        <begin position="667"/>
        <end position="703"/>
    </location>
</feature>
<organism evidence="11 12">
    <name type="scientific">Halarchaeum nitratireducens</name>
    <dbReference type="NCBI Taxonomy" id="489913"/>
    <lineage>
        <taxon>Archaea</taxon>
        <taxon>Methanobacteriati</taxon>
        <taxon>Methanobacteriota</taxon>
        <taxon>Stenosarchaea group</taxon>
        <taxon>Halobacteria</taxon>
        <taxon>Halobacteriales</taxon>
        <taxon>Halobacteriaceae</taxon>
    </lineage>
</organism>
<dbReference type="Gene3D" id="3.30.450.20">
    <property type="entry name" value="PAS domain"/>
    <property type="match status" value="1"/>
</dbReference>
<keyword evidence="2" id="KW-0418">Kinase</keyword>
<dbReference type="CDD" id="cd00130">
    <property type="entry name" value="PAS"/>
    <property type="match status" value="1"/>
</dbReference>
<dbReference type="PANTHER" id="PTHR34236:SF1">
    <property type="entry name" value="DIMETHYL SULFOXIDE REDUCTASE TRANSCRIPTIONAL ACTIVATOR"/>
    <property type="match status" value="1"/>
</dbReference>
<evidence type="ECO:0000256" key="4">
    <source>
        <dbReference type="ARBA" id="ARBA00023163"/>
    </source>
</evidence>
<evidence type="ECO:0000259" key="8">
    <source>
        <dbReference type="PROSITE" id="PS50110"/>
    </source>
</evidence>
<feature type="region of interest" description="Disordered" evidence="7">
    <location>
        <begin position="337"/>
        <end position="362"/>
    </location>
</feature>
<name>A0A830G7X7_9EURY</name>
<dbReference type="GO" id="GO:0016301">
    <property type="term" value="F:kinase activity"/>
    <property type="evidence" value="ECO:0007669"/>
    <property type="project" value="UniProtKB-KW"/>
</dbReference>
<gene>
    <name evidence="11" type="ORF">GCM10009021_07780</name>
</gene>
<dbReference type="InterPro" id="IPR029016">
    <property type="entry name" value="GAF-like_dom_sf"/>
</dbReference>
<dbReference type="SUPFAM" id="SSF55785">
    <property type="entry name" value="PYP-like sensor domain (PAS domain)"/>
    <property type="match status" value="1"/>
</dbReference>
<keyword evidence="12" id="KW-1185">Reference proteome</keyword>
<dbReference type="EMBL" id="BMOQ01000002">
    <property type="protein sequence ID" value="GGN10405.1"/>
    <property type="molecule type" value="Genomic_DNA"/>
</dbReference>
<dbReference type="InterPro" id="IPR011006">
    <property type="entry name" value="CheY-like_superfamily"/>
</dbReference>
<dbReference type="InterPro" id="IPR000700">
    <property type="entry name" value="PAS-assoc_C"/>
</dbReference>
<dbReference type="SUPFAM" id="SSF55781">
    <property type="entry name" value="GAF domain-like"/>
    <property type="match status" value="3"/>
</dbReference>
<dbReference type="Pfam" id="PF13185">
    <property type="entry name" value="GAF_2"/>
    <property type="match status" value="2"/>
</dbReference>
<dbReference type="InterPro" id="IPR003018">
    <property type="entry name" value="GAF"/>
</dbReference>
<evidence type="ECO:0000259" key="9">
    <source>
        <dbReference type="PROSITE" id="PS50112"/>
    </source>
</evidence>
<keyword evidence="4" id="KW-0804">Transcription</keyword>
<dbReference type="SMART" id="SM00086">
    <property type="entry name" value="PAC"/>
    <property type="match status" value="1"/>
</dbReference>
<evidence type="ECO:0008006" key="13">
    <source>
        <dbReference type="Google" id="ProtNLM"/>
    </source>
</evidence>
<proteinExistence type="predicted"/>
<evidence type="ECO:0000256" key="1">
    <source>
        <dbReference type="ARBA" id="ARBA00022679"/>
    </source>
</evidence>
<keyword evidence="1" id="KW-0808">Transferase</keyword>
<dbReference type="SMART" id="SM00448">
    <property type="entry name" value="REC"/>
    <property type="match status" value="1"/>
</dbReference>
<evidence type="ECO:0000256" key="2">
    <source>
        <dbReference type="ARBA" id="ARBA00022777"/>
    </source>
</evidence>
<dbReference type="InterPro" id="IPR001789">
    <property type="entry name" value="Sig_transdc_resp-reg_receiver"/>
</dbReference>
<dbReference type="SUPFAM" id="SSF52172">
    <property type="entry name" value="CheY-like"/>
    <property type="match status" value="1"/>
</dbReference>
<dbReference type="PROSITE" id="PS50112">
    <property type="entry name" value="PAS"/>
    <property type="match status" value="1"/>
</dbReference>
<keyword evidence="6" id="KW-0175">Coiled coil</keyword>